<feature type="transmembrane region" description="Helical" evidence="8">
    <location>
        <begin position="94"/>
        <end position="112"/>
    </location>
</feature>
<comment type="subcellular location">
    <subcellularLocation>
        <location evidence="1">Membrane</location>
        <topology evidence="1">Multi-pass membrane protein</topology>
    </subcellularLocation>
</comment>
<evidence type="ECO:0000256" key="4">
    <source>
        <dbReference type="ARBA" id="ARBA00022989"/>
    </source>
</evidence>
<evidence type="ECO:0000313" key="10">
    <source>
        <dbReference type="Proteomes" id="UP000823775"/>
    </source>
</evidence>
<keyword evidence="4 8" id="KW-1133">Transmembrane helix</keyword>
<protein>
    <submittedName>
        <fullName evidence="9">Uncharacterized protein</fullName>
    </submittedName>
</protein>
<keyword evidence="5 8" id="KW-0472">Membrane</keyword>
<comment type="caution">
    <text evidence="9">The sequence shown here is derived from an EMBL/GenBank/DDBJ whole genome shotgun (WGS) entry which is preliminary data.</text>
</comment>
<comment type="similarity">
    <text evidence="2">Belongs to the major facilitator superfamily. Proton-dependent oligopeptide transporter (POT/PTR) (TC 2.A.17) family.</text>
</comment>
<gene>
    <name evidence="9" type="ORF">HAX54_035636</name>
</gene>
<feature type="transmembrane region" description="Helical" evidence="8">
    <location>
        <begin position="118"/>
        <end position="134"/>
    </location>
</feature>
<feature type="transmembrane region" description="Helical" evidence="8">
    <location>
        <begin position="376"/>
        <end position="397"/>
    </location>
</feature>
<proteinExistence type="inferred from homology"/>
<dbReference type="InterPro" id="IPR000109">
    <property type="entry name" value="POT_fam"/>
</dbReference>
<feature type="compositionally biased region" description="Polar residues" evidence="7">
    <location>
        <begin position="557"/>
        <end position="576"/>
    </location>
</feature>
<dbReference type="Pfam" id="PF00854">
    <property type="entry name" value="PTR2"/>
    <property type="match status" value="1"/>
</dbReference>
<feature type="transmembrane region" description="Helical" evidence="8">
    <location>
        <begin position="489"/>
        <end position="509"/>
    </location>
</feature>
<keyword evidence="10" id="KW-1185">Reference proteome</keyword>
<organism evidence="9 10">
    <name type="scientific">Datura stramonium</name>
    <name type="common">Jimsonweed</name>
    <name type="synonym">Common thornapple</name>
    <dbReference type="NCBI Taxonomy" id="4076"/>
    <lineage>
        <taxon>Eukaryota</taxon>
        <taxon>Viridiplantae</taxon>
        <taxon>Streptophyta</taxon>
        <taxon>Embryophyta</taxon>
        <taxon>Tracheophyta</taxon>
        <taxon>Spermatophyta</taxon>
        <taxon>Magnoliopsida</taxon>
        <taxon>eudicotyledons</taxon>
        <taxon>Gunneridae</taxon>
        <taxon>Pentapetalae</taxon>
        <taxon>asterids</taxon>
        <taxon>lamiids</taxon>
        <taxon>Solanales</taxon>
        <taxon>Solanaceae</taxon>
        <taxon>Solanoideae</taxon>
        <taxon>Datureae</taxon>
        <taxon>Datura</taxon>
    </lineage>
</organism>
<feature type="transmembrane region" description="Helical" evidence="8">
    <location>
        <begin position="409"/>
        <end position="429"/>
    </location>
</feature>
<evidence type="ECO:0000313" key="9">
    <source>
        <dbReference type="EMBL" id="MCD7457633.1"/>
    </source>
</evidence>
<dbReference type="Proteomes" id="UP000823775">
    <property type="component" value="Unassembled WGS sequence"/>
</dbReference>
<dbReference type="EMBL" id="JACEIK010000467">
    <property type="protein sequence ID" value="MCD7457633.1"/>
    <property type="molecule type" value="Genomic_DNA"/>
</dbReference>
<evidence type="ECO:0000256" key="2">
    <source>
        <dbReference type="ARBA" id="ARBA00005982"/>
    </source>
</evidence>
<feature type="transmembrane region" description="Helical" evidence="8">
    <location>
        <begin position="219"/>
        <end position="243"/>
    </location>
</feature>
<dbReference type="PANTHER" id="PTHR11654">
    <property type="entry name" value="OLIGOPEPTIDE TRANSPORTER-RELATED"/>
    <property type="match status" value="1"/>
</dbReference>
<name>A0ABS8SFQ8_DATST</name>
<evidence type="ECO:0000256" key="3">
    <source>
        <dbReference type="ARBA" id="ARBA00022692"/>
    </source>
</evidence>
<keyword evidence="3 8" id="KW-0812">Transmembrane</keyword>
<feature type="transmembrane region" description="Helical" evidence="8">
    <location>
        <begin position="63"/>
        <end position="82"/>
    </location>
</feature>
<dbReference type="Gene3D" id="1.20.1250.20">
    <property type="entry name" value="MFS general substrate transporter like domains"/>
    <property type="match status" value="1"/>
</dbReference>
<feature type="transmembrane region" description="Helical" evidence="8">
    <location>
        <begin position="195"/>
        <end position="213"/>
    </location>
</feature>
<feature type="transmembrane region" description="Helical" evidence="8">
    <location>
        <begin position="521"/>
        <end position="540"/>
    </location>
</feature>
<dbReference type="SUPFAM" id="SSF103473">
    <property type="entry name" value="MFS general substrate transporter"/>
    <property type="match status" value="1"/>
</dbReference>
<dbReference type="InterPro" id="IPR036259">
    <property type="entry name" value="MFS_trans_sf"/>
</dbReference>
<sequence>MMSYIYSIFGHFTKWWHKVAFFSKATIFISGLVAVNGLIEYALLATLITSLTTDWTAATLPTAAITVNVYEGLTSLLVIVVAQLSESCFGNFKVILFTNVAFILGLGMLWSAVKYQNVIVLFVALVPITIGKAGRDDTMKAFLADQLCKVSSREDKEPNLRRDEELPQTGGKIMMQQKHHGRKEDEDVIEIRRKFYWRVSWIVGIIPATVWLSNEDWLTIVKISTIAMIGGFCVFLCGIPFYVRRKPSPSPLRYIFQVVKVALSKRHLDYPVSPSQLFKNYTSDTEILPHIAFLRWLDKAAILEASPPCPVSTTTREQLAETAGGRVCEVAKVKDVKRLISMFPLWSTFYVSSLVGATADTFFYEQADIMTSSVPLPVFVIIMTFTSSITSIICSWLKNRTKNVRRPPLYRIRLGMLCSVLCCVAAWLVEVRRRNHRKKQKHEISVFWLTPQFFLVGLMQGLSESGLQDFFETQVCESMKGYGSQFNEFARGIGKLFTAVCILIFIFWFGKEVDSSDLDKYYAMLLIPTILNFCFCYLVSKWYANLPHDQKLEDVTNENSSSDTDVTNENSSSDTAQKLEDV</sequence>
<evidence type="ECO:0000256" key="6">
    <source>
        <dbReference type="ARBA" id="ARBA00044504"/>
    </source>
</evidence>
<evidence type="ECO:0000256" key="8">
    <source>
        <dbReference type="SAM" id="Phobius"/>
    </source>
</evidence>
<evidence type="ECO:0000256" key="5">
    <source>
        <dbReference type="ARBA" id="ARBA00023136"/>
    </source>
</evidence>
<feature type="region of interest" description="Disordered" evidence="7">
    <location>
        <begin position="554"/>
        <end position="582"/>
    </location>
</feature>
<feature type="transmembrane region" description="Helical" evidence="8">
    <location>
        <begin position="21"/>
        <end position="43"/>
    </location>
</feature>
<comment type="similarity">
    <text evidence="6">Belongs to the major facilitator superfamily. Phosphate:H(+) symporter (TC 2.A.1.9) family.</text>
</comment>
<reference evidence="9 10" key="1">
    <citation type="journal article" date="2021" name="BMC Genomics">
        <title>Datura genome reveals duplications of psychoactive alkaloid biosynthetic genes and high mutation rate following tissue culture.</title>
        <authorList>
            <person name="Rajewski A."/>
            <person name="Carter-House D."/>
            <person name="Stajich J."/>
            <person name="Litt A."/>
        </authorList>
    </citation>
    <scope>NUCLEOTIDE SEQUENCE [LARGE SCALE GENOMIC DNA]</scope>
    <source>
        <strain evidence="9">AR-01</strain>
    </source>
</reference>
<evidence type="ECO:0000256" key="7">
    <source>
        <dbReference type="SAM" id="MobiDB-lite"/>
    </source>
</evidence>
<evidence type="ECO:0000256" key="1">
    <source>
        <dbReference type="ARBA" id="ARBA00004141"/>
    </source>
</evidence>
<accession>A0ABS8SFQ8</accession>
<feature type="transmembrane region" description="Helical" evidence="8">
    <location>
        <begin position="343"/>
        <end position="364"/>
    </location>
</feature>